<evidence type="ECO:0000256" key="1">
    <source>
        <dbReference type="ARBA" id="ARBA00000085"/>
    </source>
</evidence>
<dbReference type="Pfam" id="PF00027">
    <property type="entry name" value="cNMP_binding"/>
    <property type="match status" value="1"/>
</dbReference>
<dbReference type="PANTHER" id="PTHR43047">
    <property type="entry name" value="TWO-COMPONENT HISTIDINE PROTEIN KINASE"/>
    <property type="match status" value="1"/>
</dbReference>
<dbReference type="GO" id="GO:0005886">
    <property type="term" value="C:plasma membrane"/>
    <property type="evidence" value="ECO:0007669"/>
    <property type="project" value="TreeGrafter"/>
</dbReference>
<proteinExistence type="predicted"/>
<evidence type="ECO:0000256" key="2">
    <source>
        <dbReference type="ARBA" id="ARBA00012438"/>
    </source>
</evidence>
<keyword evidence="4" id="KW-0808">Transferase</keyword>
<dbReference type="EC" id="2.7.13.3" evidence="2"/>
<evidence type="ECO:0000259" key="7">
    <source>
        <dbReference type="PROSITE" id="PS50109"/>
    </source>
</evidence>
<keyword evidence="9" id="KW-1185">Reference proteome</keyword>
<dbReference type="Gene3D" id="1.10.287.130">
    <property type="match status" value="1"/>
</dbReference>
<dbReference type="InterPro" id="IPR003661">
    <property type="entry name" value="HisK_dim/P_dom"/>
</dbReference>
<keyword evidence="5" id="KW-0418">Kinase</keyword>
<dbReference type="InterPro" id="IPR036097">
    <property type="entry name" value="HisK_dim/P_sf"/>
</dbReference>
<dbReference type="InterPro" id="IPR004358">
    <property type="entry name" value="Sig_transdc_His_kin-like_C"/>
</dbReference>
<comment type="caution">
    <text evidence="8">The sequence shown here is derived from an EMBL/GenBank/DDBJ whole genome shotgun (WGS) entry which is preliminary data.</text>
</comment>
<dbReference type="EMBL" id="JAFREP010000004">
    <property type="protein sequence ID" value="MBO1318139.1"/>
    <property type="molecule type" value="Genomic_DNA"/>
</dbReference>
<dbReference type="PROSITE" id="PS50109">
    <property type="entry name" value="HIS_KIN"/>
    <property type="match status" value="1"/>
</dbReference>
<dbReference type="Gene3D" id="3.30.565.10">
    <property type="entry name" value="Histidine kinase-like ATPase, C-terminal domain"/>
    <property type="match status" value="1"/>
</dbReference>
<dbReference type="InterPro" id="IPR036890">
    <property type="entry name" value="HATPase_C_sf"/>
</dbReference>
<comment type="catalytic activity">
    <reaction evidence="1">
        <text>ATP + protein L-histidine = ADP + protein N-phospho-L-histidine.</text>
        <dbReference type="EC" id="2.7.13.3"/>
    </reaction>
</comment>
<dbReference type="CDD" id="cd00038">
    <property type="entry name" value="CAP_ED"/>
    <property type="match status" value="1"/>
</dbReference>
<protein>
    <recommendedName>
        <fullName evidence="2">histidine kinase</fullName>
        <ecNumber evidence="2">2.7.13.3</ecNumber>
    </recommendedName>
</protein>
<dbReference type="PRINTS" id="PR00344">
    <property type="entry name" value="BCTRLSENSOR"/>
</dbReference>
<dbReference type="CDD" id="cd00082">
    <property type="entry name" value="HisKA"/>
    <property type="match status" value="1"/>
</dbReference>
<dbReference type="Pfam" id="PF00512">
    <property type="entry name" value="HisKA"/>
    <property type="match status" value="1"/>
</dbReference>
<organism evidence="8 9">
    <name type="scientific">Acanthopleuribacter pedis</name>
    <dbReference type="NCBI Taxonomy" id="442870"/>
    <lineage>
        <taxon>Bacteria</taxon>
        <taxon>Pseudomonadati</taxon>
        <taxon>Acidobacteriota</taxon>
        <taxon>Holophagae</taxon>
        <taxon>Acanthopleuribacterales</taxon>
        <taxon>Acanthopleuribacteraceae</taxon>
        <taxon>Acanthopleuribacter</taxon>
    </lineage>
</organism>
<dbReference type="RefSeq" id="WP_207857749.1">
    <property type="nucleotide sequence ID" value="NZ_JAFREP010000004.1"/>
</dbReference>
<gene>
    <name evidence="8" type="ORF">J3U88_06715</name>
</gene>
<dbReference type="AlphaFoldDB" id="A0A8J7Q7C7"/>
<keyword evidence="3" id="KW-0597">Phosphoprotein</keyword>
<dbReference type="InterPro" id="IPR005467">
    <property type="entry name" value="His_kinase_dom"/>
</dbReference>
<feature type="domain" description="Cyclic nucleotide-binding" evidence="6">
    <location>
        <begin position="33"/>
        <end position="153"/>
    </location>
</feature>
<dbReference type="Gene3D" id="2.60.120.10">
    <property type="entry name" value="Jelly Rolls"/>
    <property type="match status" value="1"/>
</dbReference>
<dbReference type="InterPro" id="IPR003594">
    <property type="entry name" value="HATPase_dom"/>
</dbReference>
<reference evidence="8" key="1">
    <citation type="submission" date="2021-03" db="EMBL/GenBank/DDBJ databases">
        <authorList>
            <person name="Wang G."/>
        </authorList>
    </citation>
    <scope>NUCLEOTIDE SEQUENCE</scope>
    <source>
        <strain evidence="8">KCTC 12899</strain>
    </source>
</reference>
<name>A0A8J7Q7C7_9BACT</name>
<dbReference type="GO" id="GO:0009927">
    <property type="term" value="F:histidine phosphotransfer kinase activity"/>
    <property type="evidence" value="ECO:0007669"/>
    <property type="project" value="TreeGrafter"/>
</dbReference>
<dbReference type="SMART" id="SM00388">
    <property type="entry name" value="HisKA"/>
    <property type="match status" value="1"/>
</dbReference>
<sequence>MVNTQELPEGLRSILAQVGDGPRISAMLQCTDMFREFSRDDLLLVADQAQVVVAEIGVFLMQEGETMPRLFLLVEGRLDILKKNEAGGMQRITAIEPGSAVGEMALLDGQPISASIQVVARATLILFSESNLNSMAERAPAVYIKILKKIARQTSLRLRQTTNLLNKNLQQTADLTEAFQLAMSQSNPKEREDLLASMSHELRTPLNAILGYTELVEEEIMESKTVENIGDLKRIQVAGRHMLNLINNILDFSKMEAKRMDLHVESISVPTLLEDISGMVKPLALVNDNQVQVICPENLSRIEADTLKVRQALINLMSNACKFTDHGEVVLSVSVVESEGKDYVLFAVSDNGIGMSQDEVAQLFQEYNQVGEGGKHTGTGLGLYLSRKFCRMMGGDIEVVSEKGVGTTFTMRLPAKQPGRIRAEQ</sequence>
<dbReference type="SUPFAM" id="SSF55874">
    <property type="entry name" value="ATPase domain of HSP90 chaperone/DNA topoisomerase II/histidine kinase"/>
    <property type="match status" value="1"/>
</dbReference>
<evidence type="ECO:0000256" key="4">
    <source>
        <dbReference type="ARBA" id="ARBA00022679"/>
    </source>
</evidence>
<dbReference type="SMART" id="SM00100">
    <property type="entry name" value="cNMP"/>
    <property type="match status" value="1"/>
</dbReference>
<evidence type="ECO:0000313" key="9">
    <source>
        <dbReference type="Proteomes" id="UP000664417"/>
    </source>
</evidence>
<dbReference type="GO" id="GO:0000155">
    <property type="term" value="F:phosphorelay sensor kinase activity"/>
    <property type="evidence" value="ECO:0007669"/>
    <property type="project" value="InterPro"/>
</dbReference>
<evidence type="ECO:0000256" key="5">
    <source>
        <dbReference type="ARBA" id="ARBA00022777"/>
    </source>
</evidence>
<dbReference type="SUPFAM" id="SSF47384">
    <property type="entry name" value="Homodimeric domain of signal transducing histidine kinase"/>
    <property type="match status" value="1"/>
</dbReference>
<dbReference type="Proteomes" id="UP000664417">
    <property type="component" value="Unassembled WGS sequence"/>
</dbReference>
<evidence type="ECO:0000313" key="8">
    <source>
        <dbReference type="EMBL" id="MBO1318139.1"/>
    </source>
</evidence>
<accession>A0A8J7Q7C7</accession>
<dbReference type="Pfam" id="PF02518">
    <property type="entry name" value="HATPase_c"/>
    <property type="match status" value="1"/>
</dbReference>
<dbReference type="PROSITE" id="PS50042">
    <property type="entry name" value="CNMP_BINDING_3"/>
    <property type="match status" value="1"/>
</dbReference>
<dbReference type="PANTHER" id="PTHR43047:SF72">
    <property type="entry name" value="OSMOSENSING HISTIDINE PROTEIN KINASE SLN1"/>
    <property type="match status" value="1"/>
</dbReference>
<dbReference type="InterPro" id="IPR000595">
    <property type="entry name" value="cNMP-bd_dom"/>
</dbReference>
<feature type="domain" description="Histidine kinase" evidence="7">
    <location>
        <begin position="197"/>
        <end position="417"/>
    </location>
</feature>
<dbReference type="SMART" id="SM00387">
    <property type="entry name" value="HATPase_c"/>
    <property type="match status" value="1"/>
</dbReference>
<evidence type="ECO:0000256" key="3">
    <source>
        <dbReference type="ARBA" id="ARBA00022553"/>
    </source>
</evidence>
<dbReference type="InterPro" id="IPR018490">
    <property type="entry name" value="cNMP-bd_dom_sf"/>
</dbReference>
<dbReference type="InterPro" id="IPR014710">
    <property type="entry name" value="RmlC-like_jellyroll"/>
</dbReference>
<evidence type="ECO:0000259" key="6">
    <source>
        <dbReference type="PROSITE" id="PS50042"/>
    </source>
</evidence>
<dbReference type="SUPFAM" id="SSF51206">
    <property type="entry name" value="cAMP-binding domain-like"/>
    <property type="match status" value="1"/>
</dbReference>